<dbReference type="PANTHER" id="PTHR11274">
    <property type="entry name" value="RAD25/XP-B DNA REPAIR HELICASE"/>
    <property type="match status" value="1"/>
</dbReference>
<organism evidence="6">
    <name type="scientific">Henneguya salminicola</name>
    <name type="common">Myxosporean</name>
    <dbReference type="NCBI Taxonomy" id="69463"/>
    <lineage>
        <taxon>Eukaryota</taxon>
        <taxon>Metazoa</taxon>
        <taxon>Cnidaria</taxon>
        <taxon>Myxozoa</taxon>
        <taxon>Myxosporea</taxon>
        <taxon>Bivalvulida</taxon>
        <taxon>Platysporina</taxon>
        <taxon>Myxobolidae</taxon>
        <taxon>Henneguya</taxon>
    </lineage>
</organism>
<proteinExistence type="predicted"/>
<dbReference type="InterPro" id="IPR032830">
    <property type="entry name" value="XPB/Ssl2_N"/>
</dbReference>
<dbReference type="GO" id="GO:0005524">
    <property type="term" value="F:ATP binding"/>
    <property type="evidence" value="ECO:0007669"/>
    <property type="project" value="UniProtKB-KW"/>
</dbReference>
<evidence type="ECO:0000259" key="5">
    <source>
        <dbReference type="Pfam" id="PF13625"/>
    </source>
</evidence>
<dbReference type="GO" id="GO:0006367">
    <property type="term" value="P:transcription initiation at RNA polymerase II promoter"/>
    <property type="evidence" value="ECO:0007669"/>
    <property type="project" value="TreeGrafter"/>
</dbReference>
<dbReference type="GO" id="GO:0043138">
    <property type="term" value="F:3'-5' DNA helicase activity"/>
    <property type="evidence" value="ECO:0007669"/>
    <property type="project" value="TreeGrafter"/>
</dbReference>
<evidence type="ECO:0000256" key="2">
    <source>
        <dbReference type="ARBA" id="ARBA00022801"/>
    </source>
</evidence>
<dbReference type="EMBL" id="GHBP01000260">
    <property type="protein sequence ID" value="NDJ92226.1"/>
    <property type="molecule type" value="Transcribed_RNA"/>
</dbReference>
<dbReference type="PANTHER" id="PTHR11274:SF0">
    <property type="entry name" value="GENERAL TRANSCRIPTION AND DNA REPAIR FACTOR IIH HELICASE SUBUNIT XPB"/>
    <property type="match status" value="1"/>
</dbReference>
<dbReference type="GO" id="GO:0005675">
    <property type="term" value="C:transcription factor TFIIH holo complex"/>
    <property type="evidence" value="ECO:0007669"/>
    <property type="project" value="TreeGrafter"/>
</dbReference>
<accession>A0A6G3ME51</accession>
<reference evidence="6" key="1">
    <citation type="submission" date="2018-11" db="EMBL/GenBank/DDBJ databases">
        <title>Henneguya salminicola genome and transcriptome.</title>
        <authorList>
            <person name="Yahalomi D."/>
            <person name="Atkinson S.D."/>
            <person name="Neuhof M."/>
            <person name="Chang E.S."/>
            <person name="Philippe H."/>
            <person name="Cartwright P."/>
            <person name="Bartholomew J.L."/>
            <person name="Huchon D."/>
        </authorList>
    </citation>
    <scope>NUCLEOTIDE SEQUENCE</scope>
    <source>
        <strain evidence="6">Hz1</strain>
        <tissue evidence="6">Whole</tissue>
    </source>
</reference>
<keyword evidence="1" id="KW-0547">Nucleotide-binding</keyword>
<evidence type="ECO:0000256" key="3">
    <source>
        <dbReference type="ARBA" id="ARBA00022806"/>
    </source>
</evidence>
<evidence type="ECO:0000256" key="4">
    <source>
        <dbReference type="ARBA" id="ARBA00022840"/>
    </source>
</evidence>
<keyword evidence="4" id="KW-0067">ATP-binding</keyword>
<dbReference type="AlphaFoldDB" id="A0A6G3ME51"/>
<sequence length="214" mass="24309">MSARKSFNKKNKNVLEADEIDSQKNDSIVLIPSSSGRTIFYDATKNEYGAKDYTKDLTLKNDHMSRPLWVTPDGHIFLESFSPVYKHAHDFLITIAEPVSRPEFIHEYKLTAYSLYAAVSVGLETTDIVEYLTRLSKTNIPTGIIQFIKACTLSYGKIKLVLKENSYFVESLYPDDIQKLLKDPTIQTCRKNTNETILDAVKKAKMSKLKSISV</sequence>
<feature type="domain" description="Helicase XPB/Ssl2 N-terminal" evidence="5">
    <location>
        <begin position="68"/>
        <end position="191"/>
    </location>
</feature>
<keyword evidence="3 6" id="KW-0347">Helicase</keyword>
<name>A0A6G3ME51_HENSL</name>
<dbReference type="GO" id="GO:0097550">
    <property type="term" value="C:transcription preinitiation complex"/>
    <property type="evidence" value="ECO:0007669"/>
    <property type="project" value="TreeGrafter"/>
</dbReference>
<protein>
    <submittedName>
        <fullName evidence="6">General transcription and DNA repair factor IIH helicase subunit XPB (Trinotate prediction)</fullName>
    </submittedName>
</protein>
<dbReference type="Pfam" id="PF13625">
    <property type="entry name" value="Helicase_C_3"/>
    <property type="match status" value="1"/>
</dbReference>
<dbReference type="GO" id="GO:0016787">
    <property type="term" value="F:hydrolase activity"/>
    <property type="evidence" value="ECO:0007669"/>
    <property type="project" value="UniProtKB-KW"/>
</dbReference>
<evidence type="ECO:0000313" key="6">
    <source>
        <dbReference type="EMBL" id="NDJ92226.1"/>
    </source>
</evidence>
<dbReference type="InterPro" id="IPR050615">
    <property type="entry name" value="ATP-dep_DNA_Helicase"/>
</dbReference>
<dbReference type="GO" id="GO:0000112">
    <property type="term" value="C:nucleotide-excision repair factor 3 complex"/>
    <property type="evidence" value="ECO:0007669"/>
    <property type="project" value="TreeGrafter"/>
</dbReference>
<evidence type="ECO:0000256" key="1">
    <source>
        <dbReference type="ARBA" id="ARBA00022741"/>
    </source>
</evidence>
<keyword evidence="2" id="KW-0378">Hydrolase</keyword>